<gene>
    <name evidence="1" type="ORF">GMA7_5</name>
</gene>
<proteinExistence type="predicted"/>
<evidence type="ECO:0000313" key="1">
    <source>
        <dbReference type="EMBL" id="AKJ72442.1"/>
    </source>
</evidence>
<dbReference type="RefSeq" id="YP_009189142.1">
    <property type="nucleotide sequence ID" value="NC_028673.1"/>
</dbReference>
<dbReference type="GeneID" id="26517365"/>
<reference evidence="1 2" key="1">
    <citation type="journal article" date="2015" name="PLoS ONE">
        <title>Lysis to Kill: Evaluation of the Lytic Abilities, and Genomics of Nine Bacteriophages Infective for Gordonia spp. and Their Potential Use in Activated Sludge Foam Biocontrol.</title>
        <authorList>
            <person name="Dyson Z.A."/>
            <person name="Tucci J."/>
            <person name="Seviour R.J."/>
            <person name="Petrovski S."/>
        </authorList>
    </citation>
    <scope>NUCLEOTIDE SEQUENCE [LARGE SCALE GENOMIC DNA]</scope>
</reference>
<dbReference type="KEGG" id="vg:26517365"/>
<accession>A0A0K0N6T9</accession>
<evidence type="ECO:0000313" key="2">
    <source>
        <dbReference type="Proteomes" id="UP000202743"/>
    </source>
</evidence>
<keyword evidence="2" id="KW-1185">Reference proteome</keyword>
<protein>
    <submittedName>
        <fullName evidence="1">Uncharacterized protein</fullName>
    </submittedName>
</protein>
<sequence length="75" mass="8550">MALTLTFTLDDDQEIRAYEIACRHFGHVPSECPDTPSQHVQEYGAWVMAQHIEMTERQLAEEAAREGLQPFFTGP</sequence>
<dbReference type="Proteomes" id="UP000202743">
    <property type="component" value="Segment"/>
</dbReference>
<organism evidence="1 2">
    <name type="scientific">Gordonia phage GMA7</name>
    <dbReference type="NCBI Taxonomy" id="1647286"/>
    <lineage>
        <taxon>Viruses</taxon>
        <taxon>Duplodnaviria</taxon>
        <taxon>Heunggongvirae</taxon>
        <taxon>Uroviricota</taxon>
        <taxon>Caudoviricetes</taxon>
        <taxon>Getseptimavirus</taxon>
        <taxon>Getseptimavirus GMA7</taxon>
    </lineage>
</organism>
<name>A0A0K0N6T9_9CAUD</name>
<dbReference type="EMBL" id="KR063278">
    <property type="protein sequence ID" value="AKJ72442.1"/>
    <property type="molecule type" value="Genomic_DNA"/>
</dbReference>